<evidence type="ECO:0000313" key="1">
    <source>
        <dbReference type="EMBL" id="SHJ13166.1"/>
    </source>
</evidence>
<name>A0A1M6GT99_9RHOB</name>
<evidence type="ECO:0000313" key="2">
    <source>
        <dbReference type="Proteomes" id="UP000184040"/>
    </source>
</evidence>
<reference evidence="1 2" key="1">
    <citation type="submission" date="2016-11" db="EMBL/GenBank/DDBJ databases">
        <authorList>
            <person name="Jaros S."/>
            <person name="Januszkiewicz K."/>
            <person name="Wedrychowicz H."/>
        </authorList>
    </citation>
    <scope>NUCLEOTIDE SEQUENCE [LARGE SCALE GENOMIC DNA]</scope>
    <source>
        <strain evidence="1 2">DSM 26892</strain>
    </source>
</reference>
<gene>
    <name evidence="1" type="ORF">SAMN04488012_10579</name>
</gene>
<accession>A0A1M6GT99</accession>
<keyword evidence="2" id="KW-1185">Reference proteome</keyword>
<dbReference type="SUPFAM" id="SSF52402">
    <property type="entry name" value="Adenine nucleotide alpha hydrolases-like"/>
    <property type="match status" value="1"/>
</dbReference>
<proteinExistence type="predicted"/>
<dbReference type="AlphaFoldDB" id="A0A1M6GT99"/>
<organism evidence="1 2">
    <name type="scientific">Palleronia salina</name>
    <dbReference type="NCBI Taxonomy" id="313368"/>
    <lineage>
        <taxon>Bacteria</taxon>
        <taxon>Pseudomonadati</taxon>
        <taxon>Pseudomonadota</taxon>
        <taxon>Alphaproteobacteria</taxon>
        <taxon>Rhodobacterales</taxon>
        <taxon>Roseobacteraceae</taxon>
        <taxon>Palleronia</taxon>
    </lineage>
</organism>
<sequence length="70" mass="8115">MLDHNDIHPLFHGAPDSTEFRKLRKRIVRQTREAVEQYGMARKGERWLVCLSGGKDSYVHSQTVAHGKIR</sequence>
<protein>
    <submittedName>
        <fullName evidence="1">tRNA 2-thiocytidine biosynthesis protein TtcA</fullName>
    </submittedName>
</protein>
<dbReference type="InterPro" id="IPR014729">
    <property type="entry name" value="Rossmann-like_a/b/a_fold"/>
</dbReference>
<dbReference type="Gene3D" id="3.40.50.620">
    <property type="entry name" value="HUPs"/>
    <property type="match status" value="1"/>
</dbReference>
<dbReference type="Proteomes" id="UP000184040">
    <property type="component" value="Unassembled WGS sequence"/>
</dbReference>
<dbReference type="STRING" id="313368.SAMN04488012_10579"/>
<dbReference type="EMBL" id="FQZA01000005">
    <property type="protein sequence ID" value="SHJ13166.1"/>
    <property type="molecule type" value="Genomic_DNA"/>
</dbReference>